<feature type="transmembrane region" description="Helical" evidence="1">
    <location>
        <begin position="25"/>
        <end position="43"/>
    </location>
</feature>
<gene>
    <name evidence="2" type="ORF">QEZ40_000496</name>
</gene>
<keyword evidence="3" id="KW-1185">Reference proteome</keyword>
<proteinExistence type="predicted"/>
<keyword evidence="1" id="KW-0812">Transmembrane</keyword>
<dbReference type="RefSeq" id="WP_285341700.1">
    <property type="nucleotide sequence ID" value="NZ_JASITI010000010.1"/>
</dbReference>
<dbReference type="EMBL" id="JASITI010000010">
    <property type="protein sequence ID" value="MDK9496154.1"/>
    <property type="molecule type" value="Genomic_DNA"/>
</dbReference>
<organism evidence="2 3">
    <name type="scientific">Streptomyces katrae</name>
    <dbReference type="NCBI Taxonomy" id="68223"/>
    <lineage>
        <taxon>Bacteria</taxon>
        <taxon>Bacillati</taxon>
        <taxon>Actinomycetota</taxon>
        <taxon>Actinomycetes</taxon>
        <taxon>Kitasatosporales</taxon>
        <taxon>Streptomycetaceae</taxon>
        <taxon>Streptomyces</taxon>
    </lineage>
</organism>
<evidence type="ECO:0000313" key="3">
    <source>
        <dbReference type="Proteomes" id="UP001223390"/>
    </source>
</evidence>
<sequence length="74" mass="7711">MTSLDRTPVMPPTQQPQAPVTRWRWLAGVAALFAVAAVVLLAVTDHDEAATTVGVIAASVLGAGGFQVTVNIKR</sequence>
<keyword evidence="1" id="KW-0472">Membrane</keyword>
<dbReference type="Proteomes" id="UP001223390">
    <property type="component" value="Unassembled WGS sequence"/>
</dbReference>
<protein>
    <submittedName>
        <fullName evidence="2">Uncharacterized protein</fullName>
    </submittedName>
</protein>
<name>A0ABT7GS87_9ACTN</name>
<keyword evidence="1" id="KW-1133">Transmembrane helix</keyword>
<reference evidence="2 3" key="1">
    <citation type="submission" date="2023-05" db="EMBL/GenBank/DDBJ databases">
        <title>Sequencing and Assembly of Streptomyces sp. NP73.</title>
        <authorList>
            <person name="Konwar A.N."/>
            <person name="Saikia K."/>
            <person name="Thakur D."/>
        </authorList>
    </citation>
    <scope>NUCLEOTIDE SEQUENCE [LARGE SCALE GENOMIC DNA]</scope>
    <source>
        <strain evidence="2 3">NP73</strain>
    </source>
</reference>
<feature type="transmembrane region" description="Helical" evidence="1">
    <location>
        <begin position="49"/>
        <end position="70"/>
    </location>
</feature>
<accession>A0ABT7GS87</accession>
<comment type="caution">
    <text evidence="2">The sequence shown here is derived from an EMBL/GenBank/DDBJ whole genome shotgun (WGS) entry which is preliminary data.</text>
</comment>
<evidence type="ECO:0000256" key="1">
    <source>
        <dbReference type="SAM" id="Phobius"/>
    </source>
</evidence>
<evidence type="ECO:0000313" key="2">
    <source>
        <dbReference type="EMBL" id="MDK9496154.1"/>
    </source>
</evidence>